<comment type="caution">
    <text evidence="2">The sequence shown here is derived from an EMBL/GenBank/DDBJ whole genome shotgun (WGS) entry which is preliminary data.</text>
</comment>
<feature type="region of interest" description="Disordered" evidence="1">
    <location>
        <begin position="88"/>
        <end position="152"/>
    </location>
</feature>
<sequence>MTALSSGASGLQEATRTGRLAKMAPLGDPLPSCVVQPNKRGALPDPYRWAPGPHQGTGPWVGGGPRRIMQAAVSAERTVCSVPVRVGVSGPALRPHWRKEEGRPGAGSGAGSQHLGPLTRNPERPKLAGRRLKARLPLPGGRGEVGPTIAGP</sequence>
<dbReference type="EMBL" id="JANPWB010000011">
    <property type="protein sequence ID" value="KAJ1126263.1"/>
    <property type="molecule type" value="Genomic_DNA"/>
</dbReference>
<evidence type="ECO:0000313" key="2">
    <source>
        <dbReference type="EMBL" id="KAJ1126263.1"/>
    </source>
</evidence>
<accession>A0AAV7PD86</accession>
<proteinExistence type="predicted"/>
<feature type="region of interest" description="Disordered" evidence="1">
    <location>
        <begin position="1"/>
        <end position="65"/>
    </location>
</feature>
<keyword evidence="3" id="KW-1185">Reference proteome</keyword>
<name>A0AAV7PD86_PLEWA</name>
<dbReference type="AlphaFoldDB" id="A0AAV7PD86"/>
<organism evidence="2 3">
    <name type="scientific">Pleurodeles waltl</name>
    <name type="common">Iberian ribbed newt</name>
    <dbReference type="NCBI Taxonomy" id="8319"/>
    <lineage>
        <taxon>Eukaryota</taxon>
        <taxon>Metazoa</taxon>
        <taxon>Chordata</taxon>
        <taxon>Craniata</taxon>
        <taxon>Vertebrata</taxon>
        <taxon>Euteleostomi</taxon>
        <taxon>Amphibia</taxon>
        <taxon>Batrachia</taxon>
        <taxon>Caudata</taxon>
        <taxon>Salamandroidea</taxon>
        <taxon>Salamandridae</taxon>
        <taxon>Pleurodelinae</taxon>
        <taxon>Pleurodeles</taxon>
    </lineage>
</organism>
<dbReference type="Proteomes" id="UP001066276">
    <property type="component" value="Chromosome 7"/>
</dbReference>
<evidence type="ECO:0000256" key="1">
    <source>
        <dbReference type="SAM" id="MobiDB-lite"/>
    </source>
</evidence>
<reference evidence="2" key="1">
    <citation type="journal article" date="2022" name="bioRxiv">
        <title>Sequencing and chromosome-scale assembly of the giantPleurodeles waltlgenome.</title>
        <authorList>
            <person name="Brown T."/>
            <person name="Elewa A."/>
            <person name="Iarovenko S."/>
            <person name="Subramanian E."/>
            <person name="Araus A.J."/>
            <person name="Petzold A."/>
            <person name="Susuki M."/>
            <person name="Suzuki K.-i.T."/>
            <person name="Hayashi T."/>
            <person name="Toyoda A."/>
            <person name="Oliveira C."/>
            <person name="Osipova E."/>
            <person name="Leigh N.D."/>
            <person name="Simon A."/>
            <person name="Yun M.H."/>
        </authorList>
    </citation>
    <scope>NUCLEOTIDE SEQUENCE</scope>
    <source>
        <strain evidence="2">20211129_DDA</strain>
        <tissue evidence="2">Liver</tissue>
    </source>
</reference>
<evidence type="ECO:0000313" key="3">
    <source>
        <dbReference type="Proteomes" id="UP001066276"/>
    </source>
</evidence>
<gene>
    <name evidence="2" type="ORF">NDU88_004671</name>
</gene>
<feature type="compositionally biased region" description="Polar residues" evidence="1">
    <location>
        <begin position="1"/>
        <end position="15"/>
    </location>
</feature>
<protein>
    <submittedName>
        <fullName evidence="2">Uncharacterized protein</fullName>
    </submittedName>
</protein>